<dbReference type="InterPro" id="IPR050863">
    <property type="entry name" value="CenT-Element_Derived"/>
</dbReference>
<dbReference type="InterPro" id="IPR009057">
    <property type="entry name" value="Homeodomain-like_sf"/>
</dbReference>
<dbReference type="PANTHER" id="PTHR19303">
    <property type="entry name" value="TRANSPOSON"/>
    <property type="match status" value="1"/>
</dbReference>
<comment type="caution">
    <text evidence="4">The sequence shown here is derived from an EMBL/GenBank/DDBJ whole genome shotgun (WGS) entry which is preliminary data.</text>
</comment>
<evidence type="ECO:0000256" key="1">
    <source>
        <dbReference type="ARBA" id="ARBA00004123"/>
    </source>
</evidence>
<evidence type="ECO:0000313" key="5">
    <source>
        <dbReference type="Proteomes" id="UP001152888"/>
    </source>
</evidence>
<gene>
    <name evidence="4" type="ORF">ACAOBT_LOCUS13900</name>
</gene>
<reference evidence="4" key="1">
    <citation type="submission" date="2022-03" db="EMBL/GenBank/DDBJ databases">
        <authorList>
            <person name="Sayadi A."/>
        </authorList>
    </citation>
    <scope>NUCLEOTIDE SEQUENCE</scope>
</reference>
<feature type="region of interest" description="Disordered" evidence="2">
    <location>
        <begin position="427"/>
        <end position="452"/>
    </location>
</feature>
<protein>
    <recommendedName>
        <fullName evidence="3">DDE-1 domain-containing protein</fullName>
    </recommendedName>
</protein>
<dbReference type="OrthoDB" id="6747557at2759"/>
<evidence type="ECO:0000256" key="2">
    <source>
        <dbReference type="SAM" id="MobiDB-lite"/>
    </source>
</evidence>
<sequence>MPATTPRFTKMPTIYRRKAGNRRYIDYTKEQLEQCLNDVRYKIRTQRAAAAKYKIPRSTIKNKLKNKHCNIPGHLTIFTTEEEQAFVAHVTALSEFGFPITDIDLKIIIKDYLSARGRQFVEDLTVELDNIPPENIYNYDESSLIDDPGKKKVICRRGTKYPEMIVNATKKKDGRKVIIGDNLSSHINKNVLAACEASNISFICLPANATHILQPLDVAYFRPLKIKWRQVLLDWKNTPEGRRLPTVPKDQFPRLLKTALDSMKETQSYLVNGFRKTGIYPQNVEEPLSRLPRQDRIVDLNLISGAFMQNLKQLRNREQASPSGVNRSDSKKNAKSRKRLISEVSSSECSDTDISLASSTEDLILARDQSDDEEDNLRLAQLTNRNPRRNYDGNLEALGPSTQLPEPIPPDCNTRFIEDPLLRNCSKSDGQSCSNEDENKEGPPMPNKINPDDVQKAEEEYQNGDGYCINDHVLVKWNSRVYPGKIISISAEGALISCMKKGKFWRWPNIKDEQLYAWESVITKIGVPKFVKNGQFTVPELDKIRSL</sequence>
<feature type="region of interest" description="Disordered" evidence="2">
    <location>
        <begin position="367"/>
        <end position="394"/>
    </location>
</feature>
<comment type="subcellular location">
    <subcellularLocation>
        <location evidence="1">Nucleus</location>
    </subcellularLocation>
</comment>
<feature type="domain" description="DDE-1" evidence="3">
    <location>
        <begin position="169"/>
        <end position="236"/>
    </location>
</feature>
<dbReference type="EMBL" id="CAKOFQ010006893">
    <property type="protein sequence ID" value="CAH1980311.1"/>
    <property type="molecule type" value="Genomic_DNA"/>
</dbReference>
<keyword evidence="5" id="KW-1185">Reference proteome</keyword>
<feature type="region of interest" description="Disordered" evidence="2">
    <location>
        <begin position="315"/>
        <end position="344"/>
    </location>
</feature>
<evidence type="ECO:0000313" key="4">
    <source>
        <dbReference type="EMBL" id="CAH1980311.1"/>
    </source>
</evidence>
<proteinExistence type="predicted"/>
<dbReference type="PANTHER" id="PTHR19303:SF74">
    <property type="entry name" value="POGO TRANSPOSABLE ELEMENT WITH KRAB DOMAIN"/>
    <property type="match status" value="1"/>
</dbReference>
<dbReference type="AlphaFoldDB" id="A0A9P0KQF5"/>
<dbReference type="Proteomes" id="UP001152888">
    <property type="component" value="Unassembled WGS sequence"/>
</dbReference>
<dbReference type="GO" id="GO:0005634">
    <property type="term" value="C:nucleus"/>
    <property type="evidence" value="ECO:0007669"/>
    <property type="project" value="UniProtKB-SubCell"/>
</dbReference>
<dbReference type="Gene3D" id="1.10.10.60">
    <property type="entry name" value="Homeodomain-like"/>
    <property type="match status" value="1"/>
</dbReference>
<dbReference type="GO" id="GO:0003677">
    <property type="term" value="F:DNA binding"/>
    <property type="evidence" value="ECO:0007669"/>
    <property type="project" value="TreeGrafter"/>
</dbReference>
<evidence type="ECO:0000259" key="3">
    <source>
        <dbReference type="Pfam" id="PF03184"/>
    </source>
</evidence>
<organism evidence="4 5">
    <name type="scientific">Acanthoscelides obtectus</name>
    <name type="common">Bean weevil</name>
    <name type="synonym">Bruchus obtectus</name>
    <dbReference type="NCBI Taxonomy" id="200917"/>
    <lineage>
        <taxon>Eukaryota</taxon>
        <taxon>Metazoa</taxon>
        <taxon>Ecdysozoa</taxon>
        <taxon>Arthropoda</taxon>
        <taxon>Hexapoda</taxon>
        <taxon>Insecta</taxon>
        <taxon>Pterygota</taxon>
        <taxon>Neoptera</taxon>
        <taxon>Endopterygota</taxon>
        <taxon>Coleoptera</taxon>
        <taxon>Polyphaga</taxon>
        <taxon>Cucujiformia</taxon>
        <taxon>Chrysomeloidea</taxon>
        <taxon>Chrysomelidae</taxon>
        <taxon>Bruchinae</taxon>
        <taxon>Bruchini</taxon>
        <taxon>Acanthoscelides</taxon>
    </lineage>
</organism>
<dbReference type="Pfam" id="PF03184">
    <property type="entry name" value="DDE_1"/>
    <property type="match status" value="1"/>
</dbReference>
<name>A0A9P0KQF5_ACAOB</name>
<dbReference type="InterPro" id="IPR004875">
    <property type="entry name" value="DDE_SF_endonuclease_dom"/>
</dbReference>
<dbReference type="SUPFAM" id="SSF46689">
    <property type="entry name" value="Homeodomain-like"/>
    <property type="match status" value="1"/>
</dbReference>
<accession>A0A9P0KQF5</accession>